<dbReference type="OrthoDB" id="1740265at2759"/>
<dbReference type="SUPFAM" id="SSF51445">
    <property type="entry name" value="(Trans)glycosidases"/>
    <property type="match status" value="1"/>
</dbReference>
<evidence type="ECO:0000256" key="5">
    <source>
        <dbReference type="ARBA" id="ARBA00023180"/>
    </source>
</evidence>
<dbReference type="InterPro" id="IPR045857">
    <property type="entry name" value="O16G_dom_2"/>
</dbReference>
<dbReference type="InterPro" id="IPR013780">
    <property type="entry name" value="Glyco_hydro_b"/>
</dbReference>
<keyword evidence="9" id="KW-1185">Reference proteome</keyword>
<dbReference type="Gene3D" id="3.90.400.10">
    <property type="entry name" value="Oligo-1,6-glucosidase, Domain 2"/>
    <property type="match status" value="1"/>
</dbReference>
<evidence type="ECO:0000259" key="8">
    <source>
        <dbReference type="SMART" id="SM00642"/>
    </source>
</evidence>
<dbReference type="RefSeq" id="XP_023177288.1">
    <property type="nucleotide sequence ID" value="XM_023321520.2"/>
</dbReference>
<dbReference type="FunFam" id="3.90.400.10:FF:000001">
    <property type="entry name" value="Maltase A3, isoform A"/>
    <property type="match status" value="1"/>
</dbReference>
<evidence type="ECO:0000256" key="1">
    <source>
        <dbReference type="ARBA" id="ARBA00001657"/>
    </source>
</evidence>
<sequence length="587" mass="67386">MARKLLSLVACLCWLLAGTQADSAKNKAKEQDENWWRHEVFYQIYPRSFMDSNGDGIGDLKGITSKLSYFVETGITAIWLSPIYRSPMVDFGYDISDYRDIHPDYGTLDDFDELIATATKLGIKVILDFVPNHSSDQHEWFKKSAARVPGYEDFYVWEDAKPGEGGEERAPPNNWVSVFSGSAWEWHDERKQYYLRQFTKGQPDLNYRNPAVLQAMDAVLLYWLKRGVSGFRIDAVIYVYEDEKLRDEPLSGKTADANSVDYLDHIYTRNQEECYGLIQHWRKLLDDYTVKNPGPARIMMTEGYAELSQLMDYYEDENGVQGANFPFNFDFITELNAESTAQDFVFYIQRWLIYMPPGHAANWVMGNHDNPRVASRYGAQSVDAMNMLLMTLPGIGITYNGEELGMEDYRDISWNDTVDQPACEAGEENYKWVSRDPERTPMQWSDEKNAGFSTADSTWLPVHPNYEELNLVNQQLAPSSHYKVYQSLIKLRSSKVLKDGTYTAQALNRRVFALKRELKGQPSLLTVVNVSNRTQQVDVSNFIDLPNRLTLLVVGVNSQYRVGERLKPAEIRLSPHEGLVIQLRPSK</sequence>
<feature type="signal peptide" evidence="7">
    <location>
        <begin position="1"/>
        <end position="21"/>
    </location>
</feature>
<reference evidence="10" key="1">
    <citation type="submission" date="2025-08" db="UniProtKB">
        <authorList>
            <consortium name="RefSeq"/>
        </authorList>
    </citation>
    <scope>IDENTIFICATION</scope>
    <source>
        <strain evidence="10">15085-1641.00</strain>
        <tissue evidence="10">Whole body</tissue>
    </source>
</reference>
<dbReference type="CDD" id="cd11328">
    <property type="entry name" value="AmyAc_maltase"/>
    <property type="match status" value="1"/>
</dbReference>
<dbReference type="Gene3D" id="2.60.40.1180">
    <property type="entry name" value="Golgi alpha-mannosidase II"/>
    <property type="match status" value="1"/>
</dbReference>
<evidence type="ECO:0000256" key="3">
    <source>
        <dbReference type="ARBA" id="ARBA00012741"/>
    </source>
</evidence>
<dbReference type="EC" id="3.2.1.20" evidence="3"/>
<gene>
    <name evidence="10" type="primary">LOC111603779</name>
</gene>
<dbReference type="OMA" id="HATRFAN"/>
<dbReference type="InterPro" id="IPR006047">
    <property type="entry name" value="GH13_cat_dom"/>
</dbReference>
<dbReference type="GO" id="GO:0005975">
    <property type="term" value="P:carbohydrate metabolic process"/>
    <property type="evidence" value="ECO:0007669"/>
    <property type="project" value="InterPro"/>
</dbReference>
<evidence type="ECO:0000256" key="2">
    <source>
        <dbReference type="ARBA" id="ARBA00008061"/>
    </source>
</evidence>
<keyword evidence="5" id="KW-0325">Glycoprotein</keyword>
<comment type="catalytic activity">
    <reaction evidence="1">
        <text>Hydrolysis of terminal, non-reducing (1-&gt;4)-linked alpha-D-glucose residues with release of alpha-D-glucose.</text>
        <dbReference type="EC" id="3.2.1.20"/>
    </reaction>
</comment>
<feature type="chain" id="PRO_5026709537" description="alpha-glucosidase" evidence="7">
    <location>
        <begin position="22"/>
        <end position="587"/>
    </location>
</feature>
<dbReference type="KEGG" id="dhe:111603779"/>
<evidence type="ECO:0000313" key="9">
    <source>
        <dbReference type="Proteomes" id="UP000504633"/>
    </source>
</evidence>
<dbReference type="GeneID" id="111603779"/>
<dbReference type="Pfam" id="PF00128">
    <property type="entry name" value="Alpha-amylase"/>
    <property type="match status" value="1"/>
</dbReference>
<keyword evidence="6" id="KW-0326">Glycosidase</keyword>
<dbReference type="PANTHER" id="PTHR10357:SF179">
    <property type="entry name" value="NEUTRAL AND BASIC AMINO ACID TRANSPORT PROTEIN RBAT"/>
    <property type="match status" value="1"/>
</dbReference>
<proteinExistence type="inferred from homology"/>
<evidence type="ECO:0000256" key="6">
    <source>
        <dbReference type="ARBA" id="ARBA00023295"/>
    </source>
</evidence>
<dbReference type="SMART" id="SM00642">
    <property type="entry name" value="Aamy"/>
    <property type="match status" value="1"/>
</dbReference>
<dbReference type="InterPro" id="IPR017853">
    <property type="entry name" value="GH"/>
</dbReference>
<dbReference type="Gene3D" id="3.20.20.80">
    <property type="entry name" value="Glycosidases"/>
    <property type="match status" value="1"/>
</dbReference>
<dbReference type="AlphaFoldDB" id="A0A6J1M7T2"/>
<evidence type="ECO:0000313" key="10">
    <source>
        <dbReference type="RefSeq" id="XP_023177288.1"/>
    </source>
</evidence>
<evidence type="ECO:0000256" key="4">
    <source>
        <dbReference type="ARBA" id="ARBA00022729"/>
    </source>
</evidence>
<protein>
    <recommendedName>
        <fullName evidence="3">alpha-glucosidase</fullName>
        <ecNumber evidence="3">3.2.1.20</ecNumber>
    </recommendedName>
</protein>
<keyword evidence="4 7" id="KW-0732">Signal</keyword>
<dbReference type="GO" id="GO:0004558">
    <property type="term" value="F:alpha-1,4-glucosidase activity"/>
    <property type="evidence" value="ECO:0007669"/>
    <property type="project" value="UniProtKB-EC"/>
</dbReference>
<dbReference type="Proteomes" id="UP000504633">
    <property type="component" value="Unplaced"/>
</dbReference>
<evidence type="ECO:0000256" key="7">
    <source>
        <dbReference type="SAM" id="SignalP"/>
    </source>
</evidence>
<accession>A0A6J1M7T2</accession>
<feature type="domain" description="Glycosyl hydrolase family 13 catalytic" evidence="8">
    <location>
        <begin position="43"/>
        <end position="439"/>
    </location>
</feature>
<comment type="similarity">
    <text evidence="2">Belongs to the glycosyl hydrolase 13 family.</text>
</comment>
<dbReference type="PANTHER" id="PTHR10357">
    <property type="entry name" value="ALPHA-AMYLASE FAMILY MEMBER"/>
    <property type="match status" value="1"/>
</dbReference>
<name>A0A6J1M7T2_DROHY</name>
<organism evidence="9 10">
    <name type="scientific">Drosophila hydei</name>
    <name type="common">Fruit fly</name>
    <dbReference type="NCBI Taxonomy" id="7224"/>
    <lineage>
        <taxon>Eukaryota</taxon>
        <taxon>Metazoa</taxon>
        <taxon>Ecdysozoa</taxon>
        <taxon>Arthropoda</taxon>
        <taxon>Hexapoda</taxon>
        <taxon>Insecta</taxon>
        <taxon>Pterygota</taxon>
        <taxon>Neoptera</taxon>
        <taxon>Endopterygota</taxon>
        <taxon>Diptera</taxon>
        <taxon>Brachycera</taxon>
        <taxon>Muscomorpha</taxon>
        <taxon>Ephydroidea</taxon>
        <taxon>Drosophilidae</taxon>
        <taxon>Drosophila</taxon>
    </lineage>
</organism>
<keyword evidence="6" id="KW-0378">Hydrolase</keyword>